<dbReference type="Pfam" id="PF05712">
    <property type="entry name" value="MRG"/>
    <property type="match status" value="1"/>
</dbReference>
<protein>
    <recommendedName>
        <fullName evidence="9">Chromo domain-containing protein</fullName>
    </recommendedName>
</protein>
<evidence type="ECO:0000259" key="9">
    <source>
        <dbReference type="SMART" id="SM00298"/>
    </source>
</evidence>
<keyword evidence="7" id="KW-0539">Nucleus</keyword>
<dbReference type="Gene3D" id="2.30.30.140">
    <property type="match status" value="1"/>
</dbReference>
<dbReference type="Gene3D" id="1.10.274.30">
    <property type="entry name" value="MRG domain"/>
    <property type="match status" value="1"/>
</dbReference>
<dbReference type="FunCoup" id="A0A482XGS0">
    <property type="interactions" value="1530"/>
</dbReference>
<dbReference type="PANTHER" id="PTHR10880:SF48">
    <property type="entry name" value="MORTALITY FACTOR 4 LIKE 2"/>
    <property type="match status" value="1"/>
</dbReference>
<keyword evidence="11" id="KW-1185">Reference proteome</keyword>
<dbReference type="GO" id="GO:0005634">
    <property type="term" value="C:nucleus"/>
    <property type="evidence" value="ECO:0007669"/>
    <property type="project" value="UniProtKB-SubCell"/>
</dbReference>
<proteinExistence type="predicted"/>
<keyword evidence="4" id="KW-0805">Transcription regulation</keyword>
<evidence type="ECO:0000256" key="4">
    <source>
        <dbReference type="ARBA" id="ARBA00023015"/>
    </source>
</evidence>
<dbReference type="InterPro" id="IPR000953">
    <property type="entry name" value="Chromo/chromo_shadow_dom"/>
</dbReference>
<keyword evidence="6" id="KW-0234">DNA repair</keyword>
<evidence type="ECO:0000313" key="11">
    <source>
        <dbReference type="Proteomes" id="UP000291343"/>
    </source>
</evidence>
<evidence type="ECO:0000313" key="10">
    <source>
        <dbReference type="EMBL" id="RZF44942.1"/>
    </source>
</evidence>
<dbReference type="SMART" id="SM00298">
    <property type="entry name" value="CHROMO"/>
    <property type="match status" value="1"/>
</dbReference>
<comment type="subcellular location">
    <subcellularLocation>
        <location evidence="1">Nucleus</location>
    </subcellularLocation>
</comment>
<dbReference type="FunFam" id="1.10.274.30:FF:000001">
    <property type="entry name" value="Mortality factor 4-like protein 1"/>
    <property type="match status" value="1"/>
</dbReference>
<dbReference type="InterPro" id="IPR026541">
    <property type="entry name" value="MRG_dom"/>
</dbReference>
<dbReference type="GO" id="GO:0006355">
    <property type="term" value="P:regulation of DNA-templated transcription"/>
    <property type="evidence" value="ECO:0007669"/>
    <property type="project" value="InterPro"/>
</dbReference>
<dbReference type="GO" id="GO:0035267">
    <property type="term" value="C:NuA4 histone acetyltransferase complex"/>
    <property type="evidence" value="ECO:0007669"/>
    <property type="project" value="TreeGrafter"/>
</dbReference>
<feature type="domain" description="Chromo" evidence="9">
    <location>
        <begin position="18"/>
        <end position="87"/>
    </location>
</feature>
<keyword evidence="5" id="KW-0804">Transcription</keyword>
<dbReference type="SUPFAM" id="SSF54160">
    <property type="entry name" value="Chromo domain-like"/>
    <property type="match status" value="1"/>
</dbReference>
<reference evidence="10 11" key="1">
    <citation type="journal article" date="2017" name="Gigascience">
        <title>Genome sequence of the small brown planthopper, Laodelphax striatellus.</title>
        <authorList>
            <person name="Zhu J."/>
            <person name="Jiang F."/>
            <person name="Wang X."/>
            <person name="Yang P."/>
            <person name="Bao Y."/>
            <person name="Zhao W."/>
            <person name="Wang W."/>
            <person name="Lu H."/>
            <person name="Wang Q."/>
            <person name="Cui N."/>
            <person name="Li J."/>
            <person name="Chen X."/>
            <person name="Luo L."/>
            <person name="Yu J."/>
            <person name="Kang L."/>
            <person name="Cui F."/>
        </authorList>
    </citation>
    <scope>NUCLEOTIDE SEQUENCE [LARGE SCALE GENOMIC DNA]</scope>
    <source>
        <strain evidence="10">Lst14</strain>
    </source>
</reference>
<dbReference type="Pfam" id="PF22732">
    <property type="entry name" value="MSL3_chromo-like"/>
    <property type="match status" value="1"/>
</dbReference>
<dbReference type="PROSITE" id="PS51640">
    <property type="entry name" value="MRG"/>
    <property type="match status" value="1"/>
</dbReference>
<dbReference type="Proteomes" id="UP000291343">
    <property type="component" value="Unassembled WGS sequence"/>
</dbReference>
<gene>
    <name evidence="10" type="ORF">LSTR_LSTR005364</name>
</gene>
<dbReference type="PIRSF" id="PIRSF038133">
    <property type="entry name" value="HAT_Nua4_EAF3/MRG15"/>
    <property type="match status" value="1"/>
</dbReference>
<evidence type="ECO:0000256" key="5">
    <source>
        <dbReference type="ARBA" id="ARBA00023163"/>
    </source>
</evidence>
<sequence length="348" mass="39745">MSSKKEQNEDKQPPIYHFQEGEKVLCFHGPLIYVAKCLQSRYDEKNNTPEYLIHYSGWNKSWDEWVPENRVLKHDEANVQKQKDLYKAQKAGPKKKKNLKKSMAGGDVATSGGGTDSRPTTPVAGDRLAALDATPTRENSKRKVAPEPASSDAAKKRTRLKTESASASTVESEEQFLLKVEIKVRLPDELKPWLVDDWDLIINQKKLIELPARVTVDQILEDYIKYKATIKSSTPNKEYAVTEVMNGIRDYFNVMLQSQLLYKVERSQCSKLISDYPDKPMSQLYGAQHLLRLFVKLGGVLAYTALDENSVQILLTNFQEFLRFLHKNASNYFNLQCYSASWSESPKK</sequence>
<dbReference type="AlphaFoldDB" id="A0A482XGS0"/>
<name>A0A482XGS0_LAOST</name>
<keyword evidence="2" id="KW-0227">DNA damage</keyword>
<evidence type="ECO:0000256" key="1">
    <source>
        <dbReference type="ARBA" id="ARBA00004123"/>
    </source>
</evidence>
<evidence type="ECO:0000256" key="3">
    <source>
        <dbReference type="ARBA" id="ARBA00022853"/>
    </source>
</evidence>
<dbReference type="CDD" id="cd18983">
    <property type="entry name" value="CBD_MSL3_like"/>
    <property type="match status" value="1"/>
</dbReference>
<keyword evidence="3" id="KW-0156">Chromatin regulator</keyword>
<feature type="region of interest" description="Disordered" evidence="8">
    <location>
        <begin position="83"/>
        <end position="166"/>
    </location>
</feature>
<evidence type="ECO:0000256" key="6">
    <source>
        <dbReference type="ARBA" id="ARBA00023204"/>
    </source>
</evidence>
<dbReference type="STRING" id="195883.A0A482XGS0"/>
<evidence type="ECO:0000256" key="2">
    <source>
        <dbReference type="ARBA" id="ARBA00022763"/>
    </source>
</evidence>
<dbReference type="InterPro" id="IPR038217">
    <property type="entry name" value="MRG_C_sf"/>
</dbReference>
<dbReference type="OrthoDB" id="6624743at2759"/>
<dbReference type="InParanoid" id="A0A482XGS0"/>
<organism evidence="10 11">
    <name type="scientific">Laodelphax striatellus</name>
    <name type="common">Small brown planthopper</name>
    <name type="synonym">Delphax striatella</name>
    <dbReference type="NCBI Taxonomy" id="195883"/>
    <lineage>
        <taxon>Eukaryota</taxon>
        <taxon>Metazoa</taxon>
        <taxon>Ecdysozoa</taxon>
        <taxon>Arthropoda</taxon>
        <taxon>Hexapoda</taxon>
        <taxon>Insecta</taxon>
        <taxon>Pterygota</taxon>
        <taxon>Neoptera</taxon>
        <taxon>Paraneoptera</taxon>
        <taxon>Hemiptera</taxon>
        <taxon>Auchenorrhyncha</taxon>
        <taxon>Fulgoroidea</taxon>
        <taxon>Delphacidae</taxon>
        <taxon>Criomorphinae</taxon>
        <taxon>Laodelphax</taxon>
    </lineage>
</organism>
<accession>A0A482XGS0</accession>
<dbReference type="GO" id="GO:0006281">
    <property type="term" value="P:DNA repair"/>
    <property type="evidence" value="ECO:0007669"/>
    <property type="project" value="UniProtKB-KW"/>
</dbReference>
<comment type="caution">
    <text evidence="10">The sequence shown here is derived from an EMBL/GenBank/DDBJ whole genome shotgun (WGS) entry which is preliminary data.</text>
</comment>
<evidence type="ECO:0000256" key="7">
    <source>
        <dbReference type="ARBA" id="ARBA00023242"/>
    </source>
</evidence>
<dbReference type="InterPro" id="IPR053820">
    <property type="entry name" value="MSL3_chromo-like"/>
</dbReference>
<dbReference type="GO" id="GO:0006325">
    <property type="term" value="P:chromatin organization"/>
    <property type="evidence" value="ECO:0007669"/>
    <property type="project" value="UniProtKB-KW"/>
</dbReference>
<dbReference type="PANTHER" id="PTHR10880">
    <property type="entry name" value="MORTALITY FACTOR 4-LIKE PROTEIN"/>
    <property type="match status" value="1"/>
</dbReference>
<evidence type="ECO:0000256" key="8">
    <source>
        <dbReference type="SAM" id="MobiDB-lite"/>
    </source>
</evidence>
<dbReference type="EMBL" id="QKKF02010059">
    <property type="protein sequence ID" value="RZF44942.1"/>
    <property type="molecule type" value="Genomic_DNA"/>
</dbReference>
<dbReference type="InterPro" id="IPR016197">
    <property type="entry name" value="Chromo-like_dom_sf"/>
</dbReference>
<dbReference type="SMR" id="A0A482XGS0"/>
<dbReference type="InterPro" id="IPR008676">
    <property type="entry name" value="MRG"/>
</dbReference>